<feature type="domain" description="Mon2/Sec7/BIG1-like HUS" evidence="5">
    <location>
        <begin position="546"/>
        <end position="708"/>
    </location>
</feature>
<dbReference type="AlphaFoldDB" id="A0AAD5VE37"/>
<dbReference type="Proteomes" id="UP001213000">
    <property type="component" value="Unassembled WGS sequence"/>
</dbReference>
<dbReference type="InterPro" id="IPR032629">
    <property type="entry name" value="DCB_dom"/>
</dbReference>
<gene>
    <name evidence="7" type="ORF">NP233_g12727</name>
</gene>
<dbReference type="SUPFAM" id="SSF48371">
    <property type="entry name" value="ARM repeat"/>
    <property type="match status" value="1"/>
</dbReference>
<proteinExistence type="inferred from homology"/>
<dbReference type="InterPro" id="IPR016024">
    <property type="entry name" value="ARM-type_fold"/>
</dbReference>
<accession>A0AAD5VE37</accession>
<dbReference type="InterPro" id="IPR032691">
    <property type="entry name" value="Mon2/Sec7/BIG1-like_HUS"/>
</dbReference>
<dbReference type="SFLD" id="SFLDG01020">
    <property type="entry name" value="Terpene_Cyclase_Like_2"/>
    <property type="match status" value="1"/>
</dbReference>
<dbReference type="Pfam" id="PF19086">
    <property type="entry name" value="Terpene_syn_C_2"/>
    <property type="match status" value="1"/>
</dbReference>
<dbReference type="GO" id="GO:0015031">
    <property type="term" value="P:protein transport"/>
    <property type="evidence" value="ECO:0007669"/>
    <property type="project" value="UniProtKB-KW"/>
</dbReference>
<dbReference type="Gene3D" id="1.10.600.10">
    <property type="entry name" value="Farnesyl Diphosphate Synthase"/>
    <property type="match status" value="1"/>
</dbReference>
<dbReference type="Pfam" id="PF12783">
    <property type="entry name" value="Sec7-like_HUS"/>
    <property type="match status" value="1"/>
</dbReference>
<dbReference type="PANTHER" id="PTHR10663">
    <property type="entry name" value="GUANYL-NUCLEOTIDE EXCHANGE FACTOR"/>
    <property type="match status" value="1"/>
</dbReference>
<organism evidence="7 8">
    <name type="scientific">Leucocoprinus birnbaumii</name>
    <dbReference type="NCBI Taxonomy" id="56174"/>
    <lineage>
        <taxon>Eukaryota</taxon>
        <taxon>Fungi</taxon>
        <taxon>Dikarya</taxon>
        <taxon>Basidiomycota</taxon>
        <taxon>Agaricomycotina</taxon>
        <taxon>Agaricomycetes</taxon>
        <taxon>Agaricomycetidae</taxon>
        <taxon>Agaricales</taxon>
        <taxon>Agaricineae</taxon>
        <taxon>Agaricaceae</taxon>
        <taxon>Leucocoprinus</taxon>
    </lineage>
</organism>
<dbReference type="SFLD" id="SFLDS00005">
    <property type="entry name" value="Isoprenoid_Synthase_Type_I"/>
    <property type="match status" value="1"/>
</dbReference>
<dbReference type="InterPro" id="IPR034686">
    <property type="entry name" value="Terpene_cyclase-like_2"/>
</dbReference>
<evidence type="ECO:0000256" key="1">
    <source>
        <dbReference type="ARBA" id="ARBA00006333"/>
    </source>
</evidence>
<dbReference type="InterPro" id="IPR008949">
    <property type="entry name" value="Isoprenoid_synthase_dom_sf"/>
</dbReference>
<dbReference type="Pfam" id="PF16213">
    <property type="entry name" value="DCB"/>
    <property type="match status" value="1"/>
</dbReference>
<keyword evidence="3" id="KW-0813">Transport</keyword>
<keyword evidence="8" id="KW-1185">Reference proteome</keyword>
<comment type="caution">
    <text evidence="7">The sequence shown here is derived from an EMBL/GenBank/DDBJ whole genome shotgun (WGS) entry which is preliminary data.</text>
</comment>
<evidence type="ECO:0000259" key="5">
    <source>
        <dbReference type="Pfam" id="PF12783"/>
    </source>
</evidence>
<dbReference type="GO" id="GO:0005794">
    <property type="term" value="C:Golgi apparatus"/>
    <property type="evidence" value="ECO:0007669"/>
    <property type="project" value="UniProtKB-ARBA"/>
</dbReference>
<feature type="domain" description="Mon2/Sec7/BIG1-like dimerisation and cyclophilin-binding" evidence="6">
    <location>
        <begin position="351"/>
        <end position="519"/>
    </location>
</feature>
<dbReference type="GO" id="GO:0010333">
    <property type="term" value="F:terpene synthase activity"/>
    <property type="evidence" value="ECO:0007669"/>
    <property type="project" value="InterPro"/>
</dbReference>
<dbReference type="EMBL" id="JANIEX010001959">
    <property type="protein sequence ID" value="KAJ3553099.1"/>
    <property type="molecule type" value="Genomic_DNA"/>
</dbReference>
<evidence type="ECO:0000259" key="6">
    <source>
        <dbReference type="Pfam" id="PF16213"/>
    </source>
</evidence>
<evidence type="ECO:0000256" key="4">
    <source>
        <dbReference type="ARBA" id="ARBA00022927"/>
    </source>
</evidence>
<comment type="similarity">
    <text evidence="2">Belongs to the MON2 family.</text>
</comment>
<evidence type="ECO:0000313" key="7">
    <source>
        <dbReference type="EMBL" id="KAJ3553099.1"/>
    </source>
</evidence>
<keyword evidence="4" id="KW-0653">Protein transport</keyword>
<evidence type="ECO:0000256" key="2">
    <source>
        <dbReference type="ARBA" id="ARBA00008144"/>
    </source>
</evidence>
<dbReference type="SUPFAM" id="SSF48576">
    <property type="entry name" value="Terpenoid synthases"/>
    <property type="match status" value="1"/>
</dbReference>
<evidence type="ECO:0000256" key="3">
    <source>
        <dbReference type="ARBA" id="ARBA00022448"/>
    </source>
</evidence>
<dbReference type="PANTHER" id="PTHR10663:SF333">
    <property type="entry name" value="PROTEIN MON2 HOMOLOG"/>
    <property type="match status" value="1"/>
</dbReference>
<evidence type="ECO:0000313" key="8">
    <source>
        <dbReference type="Proteomes" id="UP001213000"/>
    </source>
</evidence>
<protein>
    <submittedName>
        <fullName evidence="7">Uncharacterized protein</fullName>
    </submittedName>
</protein>
<dbReference type="GO" id="GO:0008299">
    <property type="term" value="P:isoprenoid biosynthetic process"/>
    <property type="evidence" value="ECO:0007669"/>
    <property type="project" value="UniProtKB-ARBA"/>
</dbReference>
<sequence length="885" mass="99842">MVQNIACNATRPVSFLLPDFLAEWPYERRLHTDFGTVDVESADWVNENHLFNEKAQRSFDKSLFGLLGCLIFPLNTRAFCRVGCDLANAYFVIDEYNDVAEPEVAAQVCDTVMDVLRNPYKERKEGDKLGIFMQGFWQRALALTKPGAPCIEQFVEGFDLYMTSMIQEAEDREIKRVRPVEDYLQLRRETFGAQATIALLGFGLELPEEVLSHPVMKSMVLAAMDLLCITNDMHSYAVEVARGIAFHNIVTSIIQEHRMDVPTAMEWLENFGKHRVATFLNGIDELPSWGPEIDADVQRYIQSIGYLVRGADAWSYESERYWGEKDPESRSSDLHIQRHHKLPSLSLSMSSLSFLVTELQSLASETKRRHPEAAEKSLAILRASPEQATSLATDGPQSDDLLRPVFMGCATKNAKVVAISLGSLQRLISLRAVPQSAVPHIITTMSDAMSQGVDIQLRILQTLVSLIPNFPHIHGELLAEALLLCFKLQESRIAVVSSTAAATLRQLVMFVVDKMVAEDRLEDLDPTLLISVHLPDDSTKSLGPSAHDAFAVFEDLCLLTNGEKPHFLHLEFLHKTFALELIESVLANYYEVFRKHNELILLLQHHLCPLLLKSLSDRPSFPLILRCTRVIFLMVKQFSLELKTEVEVFLMHLIKTVSDDGESESSHPPRPSWMRVLAMEIMRGLCSDAELMRNIWARYDGQASESNVFRLPCHCVEEADHREACSAGSFSVDVWYRGVKRQCNVAEPRRCCWSGCHSGECDCVRSSWYDAFEFWLEPPRVIYEASMLDKADAPPIPESYVYLLALQCIVSLCEGFASYTGPLYTTLVIQRPRQPGDAAIRAPPALDLSTLPPNESSTTHLLILSSDDECFRNARPWNASRRVLQ</sequence>
<comment type="similarity">
    <text evidence="1">Belongs to the terpene synthase family.</text>
</comment>
<name>A0AAD5VE37_9AGAR</name>
<reference evidence="7" key="1">
    <citation type="submission" date="2022-07" db="EMBL/GenBank/DDBJ databases">
        <title>Genome Sequence of Leucocoprinus birnbaumii.</title>
        <authorList>
            <person name="Buettner E."/>
        </authorList>
    </citation>
    <scope>NUCLEOTIDE SEQUENCE</scope>
    <source>
        <strain evidence="7">VT141</strain>
    </source>
</reference>